<dbReference type="Pfam" id="PF03412">
    <property type="entry name" value="Peptidase_C39"/>
    <property type="match status" value="1"/>
</dbReference>
<dbReference type="GO" id="GO:0016887">
    <property type="term" value="F:ATP hydrolysis activity"/>
    <property type="evidence" value="ECO:0007669"/>
    <property type="project" value="InterPro"/>
</dbReference>
<dbReference type="InterPro" id="IPR003593">
    <property type="entry name" value="AAA+_ATPase"/>
</dbReference>
<dbReference type="CDD" id="cd02421">
    <property type="entry name" value="Peptidase_C39_likeD"/>
    <property type="match status" value="1"/>
</dbReference>
<dbReference type="SMART" id="SM00382">
    <property type="entry name" value="AAA"/>
    <property type="match status" value="1"/>
</dbReference>
<dbReference type="InterPro" id="IPR039421">
    <property type="entry name" value="Type_1_exporter"/>
</dbReference>
<evidence type="ECO:0000256" key="9">
    <source>
        <dbReference type="SAM" id="Phobius"/>
    </source>
</evidence>
<keyword evidence="3" id="KW-1003">Cell membrane</keyword>
<dbReference type="NCBIfam" id="TIGR03375">
    <property type="entry name" value="type_I_sec_LssB"/>
    <property type="match status" value="1"/>
</dbReference>
<dbReference type="GO" id="GO:0008233">
    <property type="term" value="F:peptidase activity"/>
    <property type="evidence" value="ECO:0007669"/>
    <property type="project" value="InterPro"/>
</dbReference>
<dbReference type="FunFam" id="3.40.50.300:FF:000299">
    <property type="entry name" value="ABC transporter ATP-binding protein/permease"/>
    <property type="match status" value="1"/>
</dbReference>
<organism evidence="13 14">
    <name type="scientific">Spartinivicinus marinus</name>
    <dbReference type="NCBI Taxonomy" id="2994442"/>
    <lineage>
        <taxon>Bacteria</taxon>
        <taxon>Pseudomonadati</taxon>
        <taxon>Pseudomonadota</taxon>
        <taxon>Gammaproteobacteria</taxon>
        <taxon>Oceanospirillales</taxon>
        <taxon>Zooshikellaceae</taxon>
        <taxon>Spartinivicinus</taxon>
    </lineage>
</organism>
<dbReference type="Pfam" id="PF00005">
    <property type="entry name" value="ABC_tran"/>
    <property type="match status" value="1"/>
</dbReference>
<keyword evidence="8 9" id="KW-0472">Membrane</keyword>
<dbReference type="GO" id="GO:0006508">
    <property type="term" value="P:proteolysis"/>
    <property type="evidence" value="ECO:0007669"/>
    <property type="project" value="InterPro"/>
</dbReference>
<dbReference type="Proteomes" id="UP000569732">
    <property type="component" value="Unassembled WGS sequence"/>
</dbReference>
<dbReference type="GO" id="GO:0005886">
    <property type="term" value="C:plasma membrane"/>
    <property type="evidence" value="ECO:0007669"/>
    <property type="project" value="UniProtKB-SubCell"/>
</dbReference>
<evidence type="ECO:0000256" key="4">
    <source>
        <dbReference type="ARBA" id="ARBA00022692"/>
    </source>
</evidence>
<keyword evidence="4 9" id="KW-0812">Transmembrane</keyword>
<feature type="domain" description="ABC transmembrane type-1" evidence="11">
    <location>
        <begin position="180"/>
        <end position="458"/>
    </location>
</feature>
<feature type="transmembrane region" description="Helical" evidence="9">
    <location>
        <begin position="214"/>
        <end position="231"/>
    </location>
</feature>
<evidence type="ECO:0000259" key="10">
    <source>
        <dbReference type="PROSITE" id="PS50893"/>
    </source>
</evidence>
<sequence>MAEAQPQAVKKKQNWQVSSDDSTFFDPLLASLVILTKIFGRAHSEDSLRAGLPLENGYLTPGLFVRAAERAGLSARLIKRPFKAISSLVTPAVLLLDDQTAVVLVDVNHKAGAAKIILPEAGDAEKKVSIQILEKRYSGYAFFIKEQFRYDKRTAAHLQEEKGHWFWNTLKGSWKIYRDVLFASLLINIFVVASPLFVMNVYDRVVPNQAFDTLWVLAVGAVIVFSFDFLLKMLRSYFIDLAGKKSDILLSAKIFSQVLGIKMSANPTSVGSFAKNLQEFESIRDFITSTSITAVVDLPFVFIILLIIAVIAGPLVWIPIIGIIIIGVYGYLIQAPLRDSIEQTLRTSAQKNATLIESLTGLEALKIARAESEVQYKWEQAVGNIAKWGVKTKLLSASAGAVATYVQQMSTVGIIALGVYLIAEGEVSMGGLIATVMLAGRCLAPMAQVASLSTRYNQAKSAFIGLDEVMKLPGENPDDKRFVNRPKFEGNIDFDRVSFTYPNQQIRALSNVSFKIKTGEKVAIIGRIGSGKTTIEKLVLGLYQPDEGAVRIDGIDLRQVNPSDLRHNIGCVPQDIVLFYGSVKDNISLGAHFVDDAAIIRAAEIAGVADFANKHPDGLDLMVGERGSNLSGGQRQSIALARAILLDPPILLLDEPSSSMDNTSEMQMKQKLMGQLAHKTLVLVTHKASLLELVDRLIVVDQGKIVADGPKELVHAALREGKLKIEA</sequence>
<dbReference type="CDD" id="cd03245">
    <property type="entry name" value="ABCC_bacteriocin_exporters"/>
    <property type="match status" value="1"/>
</dbReference>
<dbReference type="RefSeq" id="WP_180570474.1">
    <property type="nucleotide sequence ID" value="NZ_JACCKB010000042.1"/>
</dbReference>
<evidence type="ECO:0000256" key="8">
    <source>
        <dbReference type="ARBA" id="ARBA00023136"/>
    </source>
</evidence>
<feature type="transmembrane region" description="Helical" evidence="9">
    <location>
        <begin position="180"/>
        <end position="202"/>
    </location>
</feature>
<dbReference type="EMBL" id="JACCKB010000042">
    <property type="protein sequence ID" value="NYZ68461.1"/>
    <property type="molecule type" value="Genomic_DNA"/>
</dbReference>
<protein>
    <submittedName>
        <fullName evidence="13">Type I secretion system permease/ATPase</fullName>
    </submittedName>
</protein>
<name>A0A853IEQ5_9GAMM</name>
<keyword evidence="6" id="KW-0067">ATP-binding</keyword>
<dbReference type="SUPFAM" id="SSF90123">
    <property type="entry name" value="ABC transporter transmembrane region"/>
    <property type="match status" value="1"/>
</dbReference>
<dbReference type="GO" id="GO:0140359">
    <property type="term" value="F:ABC-type transporter activity"/>
    <property type="evidence" value="ECO:0007669"/>
    <property type="project" value="InterPro"/>
</dbReference>
<dbReference type="Pfam" id="PF00664">
    <property type="entry name" value="ABC_membrane"/>
    <property type="match status" value="1"/>
</dbReference>
<dbReference type="InterPro" id="IPR027417">
    <property type="entry name" value="P-loop_NTPase"/>
</dbReference>
<dbReference type="GO" id="GO:0005524">
    <property type="term" value="F:ATP binding"/>
    <property type="evidence" value="ECO:0007669"/>
    <property type="project" value="UniProtKB-KW"/>
</dbReference>
<evidence type="ECO:0000313" key="13">
    <source>
        <dbReference type="EMBL" id="NYZ68461.1"/>
    </source>
</evidence>
<evidence type="ECO:0000313" key="14">
    <source>
        <dbReference type="Proteomes" id="UP000569732"/>
    </source>
</evidence>
<dbReference type="PROSITE" id="PS50929">
    <property type="entry name" value="ABC_TM1F"/>
    <property type="match status" value="1"/>
</dbReference>
<keyword evidence="7 9" id="KW-1133">Transmembrane helix</keyword>
<dbReference type="PANTHER" id="PTHR24221">
    <property type="entry name" value="ATP-BINDING CASSETTE SUB-FAMILY B"/>
    <property type="match status" value="1"/>
</dbReference>
<evidence type="ECO:0000256" key="5">
    <source>
        <dbReference type="ARBA" id="ARBA00022741"/>
    </source>
</evidence>
<dbReference type="InterPro" id="IPR003439">
    <property type="entry name" value="ABC_transporter-like_ATP-bd"/>
</dbReference>
<dbReference type="InterPro" id="IPR005074">
    <property type="entry name" value="Peptidase_C39"/>
</dbReference>
<dbReference type="PANTHER" id="PTHR24221:SF248">
    <property type="entry name" value="ABC TRANSPORTER TRANSMEMBRANE REGION"/>
    <property type="match status" value="1"/>
</dbReference>
<feature type="domain" description="Peptidase C39" evidence="12">
    <location>
        <begin position="16"/>
        <end position="144"/>
    </location>
</feature>
<dbReference type="PROSITE" id="PS50893">
    <property type="entry name" value="ABC_TRANSPORTER_2"/>
    <property type="match status" value="1"/>
</dbReference>
<evidence type="ECO:0000256" key="2">
    <source>
        <dbReference type="ARBA" id="ARBA00022448"/>
    </source>
</evidence>
<keyword evidence="5" id="KW-0547">Nucleotide-binding</keyword>
<dbReference type="Gene3D" id="3.90.70.10">
    <property type="entry name" value="Cysteine proteinases"/>
    <property type="match status" value="1"/>
</dbReference>
<evidence type="ECO:0000259" key="12">
    <source>
        <dbReference type="PROSITE" id="PS50990"/>
    </source>
</evidence>
<dbReference type="InterPro" id="IPR017750">
    <property type="entry name" value="ATPase_T1SS"/>
</dbReference>
<evidence type="ECO:0000256" key="3">
    <source>
        <dbReference type="ARBA" id="ARBA00022475"/>
    </source>
</evidence>
<dbReference type="Gene3D" id="1.20.1560.10">
    <property type="entry name" value="ABC transporter type 1, transmembrane domain"/>
    <property type="match status" value="1"/>
</dbReference>
<comment type="caution">
    <text evidence="13">The sequence shown here is derived from an EMBL/GenBank/DDBJ whole genome shotgun (WGS) entry which is preliminary data.</text>
</comment>
<dbReference type="SUPFAM" id="SSF52540">
    <property type="entry name" value="P-loop containing nucleoside triphosphate hydrolases"/>
    <property type="match status" value="1"/>
</dbReference>
<dbReference type="GO" id="GO:0034040">
    <property type="term" value="F:ATPase-coupled lipid transmembrane transporter activity"/>
    <property type="evidence" value="ECO:0007669"/>
    <property type="project" value="TreeGrafter"/>
</dbReference>
<proteinExistence type="predicted"/>
<reference evidence="13 14" key="1">
    <citation type="submission" date="2020-07" db="EMBL/GenBank/DDBJ databases">
        <title>Endozoicomonas sp. nov., isolated from sediment.</title>
        <authorList>
            <person name="Gu T."/>
        </authorList>
    </citation>
    <scope>NUCLEOTIDE SEQUENCE [LARGE SCALE GENOMIC DNA]</scope>
    <source>
        <strain evidence="13 14">SM1973</strain>
    </source>
</reference>
<dbReference type="AlphaFoldDB" id="A0A853IEQ5"/>
<gene>
    <name evidence="13" type="ORF">H0A36_20805</name>
</gene>
<keyword evidence="14" id="KW-1185">Reference proteome</keyword>
<evidence type="ECO:0000256" key="1">
    <source>
        <dbReference type="ARBA" id="ARBA00004651"/>
    </source>
</evidence>
<dbReference type="InterPro" id="IPR036640">
    <property type="entry name" value="ABC1_TM_sf"/>
</dbReference>
<evidence type="ECO:0000256" key="7">
    <source>
        <dbReference type="ARBA" id="ARBA00022989"/>
    </source>
</evidence>
<evidence type="ECO:0000259" key="11">
    <source>
        <dbReference type="PROSITE" id="PS50929"/>
    </source>
</evidence>
<feature type="transmembrane region" description="Helical" evidence="9">
    <location>
        <begin position="315"/>
        <end position="333"/>
    </location>
</feature>
<feature type="transmembrane region" description="Helical" evidence="9">
    <location>
        <begin position="286"/>
        <end position="309"/>
    </location>
</feature>
<dbReference type="CDD" id="cd18587">
    <property type="entry name" value="ABC_6TM_LapB_like"/>
    <property type="match status" value="1"/>
</dbReference>
<comment type="subcellular location">
    <subcellularLocation>
        <location evidence="1">Cell membrane</location>
        <topology evidence="1">Multi-pass membrane protein</topology>
    </subcellularLocation>
</comment>
<evidence type="ECO:0000256" key="6">
    <source>
        <dbReference type="ARBA" id="ARBA00022840"/>
    </source>
</evidence>
<accession>A0A853IEQ5</accession>
<feature type="domain" description="ABC transporter" evidence="10">
    <location>
        <begin position="492"/>
        <end position="727"/>
    </location>
</feature>
<dbReference type="PROSITE" id="PS50990">
    <property type="entry name" value="PEPTIDASE_C39"/>
    <property type="match status" value="1"/>
</dbReference>
<keyword evidence="2" id="KW-0813">Transport</keyword>
<dbReference type="Gene3D" id="3.40.50.300">
    <property type="entry name" value="P-loop containing nucleotide triphosphate hydrolases"/>
    <property type="match status" value="1"/>
</dbReference>
<dbReference type="InterPro" id="IPR011527">
    <property type="entry name" value="ABC1_TM_dom"/>
</dbReference>